<reference evidence="2" key="1">
    <citation type="journal article" date="2015" name="Nature">
        <title>Complex archaea that bridge the gap between prokaryotes and eukaryotes.</title>
        <authorList>
            <person name="Spang A."/>
            <person name="Saw J.H."/>
            <person name="Jorgensen S.L."/>
            <person name="Zaremba-Niedzwiedzka K."/>
            <person name="Martijn J."/>
            <person name="Lind A.E."/>
            <person name="van Eijk R."/>
            <person name="Schleper C."/>
            <person name="Guy L."/>
            <person name="Ettema T.J."/>
        </authorList>
    </citation>
    <scope>NUCLEOTIDE SEQUENCE</scope>
</reference>
<comment type="caution">
    <text evidence="2">The sequence shown here is derived from an EMBL/GenBank/DDBJ whole genome shotgun (WGS) entry which is preliminary data.</text>
</comment>
<sequence>MRNHKEFFWVAMLCSLIGGILLGRGYSRDAIHFFILAAISLTLKWIFIAVDEKEAKRNGNIN</sequence>
<gene>
    <name evidence="2" type="ORF">LCGC14_0441800</name>
</gene>
<keyword evidence="1" id="KW-1133">Transmembrane helix</keyword>
<dbReference type="EMBL" id="LAZR01000428">
    <property type="protein sequence ID" value="KKN69321.1"/>
    <property type="molecule type" value="Genomic_DNA"/>
</dbReference>
<proteinExistence type="predicted"/>
<evidence type="ECO:0000256" key="1">
    <source>
        <dbReference type="SAM" id="Phobius"/>
    </source>
</evidence>
<protein>
    <submittedName>
        <fullName evidence="2">Uncharacterized protein</fullName>
    </submittedName>
</protein>
<organism evidence="2">
    <name type="scientific">marine sediment metagenome</name>
    <dbReference type="NCBI Taxonomy" id="412755"/>
    <lineage>
        <taxon>unclassified sequences</taxon>
        <taxon>metagenomes</taxon>
        <taxon>ecological metagenomes</taxon>
    </lineage>
</organism>
<feature type="transmembrane region" description="Helical" evidence="1">
    <location>
        <begin position="30"/>
        <end position="50"/>
    </location>
</feature>
<evidence type="ECO:0000313" key="2">
    <source>
        <dbReference type="EMBL" id="KKN69321.1"/>
    </source>
</evidence>
<name>A0A0F9V739_9ZZZZ</name>
<accession>A0A0F9V739</accession>
<feature type="transmembrane region" description="Helical" evidence="1">
    <location>
        <begin position="7"/>
        <end position="24"/>
    </location>
</feature>
<keyword evidence="1" id="KW-0812">Transmembrane</keyword>
<dbReference type="AlphaFoldDB" id="A0A0F9V739"/>
<keyword evidence="1" id="KW-0472">Membrane</keyword>